<gene>
    <name evidence="2" type="ORF">CBM15_12295</name>
</gene>
<comment type="caution">
    <text evidence="2">The sequence shown here is derived from an EMBL/GenBank/DDBJ whole genome shotgun (WGS) entry which is preliminary data.</text>
</comment>
<name>A0ABX3ZFQ4_9BACL</name>
<reference evidence="2 3" key="1">
    <citation type="journal article" date="2017" name="Int. J. Syst. Evol. Microbiol.">
        <title>Solibacillus kalamii sp. nov., isolated from a high-efficiency particulate arrestance filter system used in the International Space Station.</title>
        <authorList>
            <person name="Checinska Sielaff A."/>
            <person name="Kumar R.M."/>
            <person name="Pal D."/>
            <person name="Mayilraj S."/>
            <person name="Venkateswaran K."/>
        </authorList>
    </citation>
    <scope>NUCLEOTIDE SEQUENCE [LARGE SCALE GENOMIC DNA]</scope>
    <source>
        <strain evidence="2 3">ISSFR-015</strain>
    </source>
</reference>
<dbReference type="Proteomes" id="UP000196594">
    <property type="component" value="Unassembled WGS sequence"/>
</dbReference>
<protein>
    <submittedName>
        <fullName evidence="2">Uncharacterized protein</fullName>
    </submittedName>
</protein>
<evidence type="ECO:0000313" key="2">
    <source>
        <dbReference type="EMBL" id="OUZ38528.1"/>
    </source>
</evidence>
<keyword evidence="1" id="KW-1133">Transmembrane helix</keyword>
<evidence type="ECO:0000256" key="1">
    <source>
        <dbReference type="SAM" id="Phobius"/>
    </source>
</evidence>
<keyword evidence="3" id="KW-1185">Reference proteome</keyword>
<proteinExistence type="predicted"/>
<organism evidence="2 3">
    <name type="scientific">Solibacillus kalamii</name>
    <dbReference type="NCBI Taxonomy" id="1748298"/>
    <lineage>
        <taxon>Bacteria</taxon>
        <taxon>Bacillati</taxon>
        <taxon>Bacillota</taxon>
        <taxon>Bacilli</taxon>
        <taxon>Bacillales</taxon>
        <taxon>Caryophanaceae</taxon>
        <taxon>Solibacillus</taxon>
    </lineage>
</organism>
<sequence length="155" mass="18353">MKKWKFVIIGVIGISIIVFMYKQHQTILEYRQIPYYSLELLASPIGKVIELHENADNYEDDERKEMLEDLNVMFSTIFNRAGVGLTTEQKIYDKYYDEYIEARADFAVILDKYMAAETPEQHEQAYKALKEVYDEYQLFLEQAEEDLMLPDPTLQ</sequence>
<keyword evidence="1" id="KW-0472">Membrane</keyword>
<dbReference type="EMBL" id="NHNT01000008">
    <property type="protein sequence ID" value="OUZ38528.1"/>
    <property type="molecule type" value="Genomic_DNA"/>
</dbReference>
<evidence type="ECO:0000313" key="3">
    <source>
        <dbReference type="Proteomes" id="UP000196594"/>
    </source>
</evidence>
<keyword evidence="1" id="KW-0812">Transmembrane</keyword>
<accession>A0ABX3ZFQ4</accession>
<feature type="transmembrane region" description="Helical" evidence="1">
    <location>
        <begin position="6"/>
        <end position="22"/>
    </location>
</feature>
<dbReference type="RefSeq" id="WP_087617758.1">
    <property type="nucleotide sequence ID" value="NZ_JAFBEY010000006.1"/>
</dbReference>